<dbReference type="PANTHER" id="PTHR43779:SF2">
    <property type="entry name" value="ALPHA-KETOGLUTARATE-DEPENDENT XANTHINE DIOXYGENASE XAN1"/>
    <property type="match status" value="1"/>
</dbReference>
<gene>
    <name evidence="8" type="ORF">GCM10011349_29850</name>
</gene>
<keyword evidence="9" id="KW-1185">Reference proteome</keyword>
<keyword evidence="4 8" id="KW-0223">Dioxygenase</keyword>
<name>A0ABQ2JT20_9SPHN</name>
<evidence type="ECO:0000259" key="7">
    <source>
        <dbReference type="Pfam" id="PF02668"/>
    </source>
</evidence>
<dbReference type="Pfam" id="PF02668">
    <property type="entry name" value="TauD"/>
    <property type="match status" value="1"/>
</dbReference>
<evidence type="ECO:0000256" key="4">
    <source>
        <dbReference type="ARBA" id="ARBA00022964"/>
    </source>
</evidence>
<dbReference type="EMBL" id="BMLK01000014">
    <property type="protein sequence ID" value="GGN54310.1"/>
    <property type="molecule type" value="Genomic_DNA"/>
</dbReference>
<sequence length="270" mass="30396">MTFQTTDLTPLIGTRVEADKAILLDGSRAAELRELLEARGVLVFPQVNMTDEEQRTFAHTIGTPTDQGERGLHKISLDEKVTATAKYLKGTVLWHFDGWNDRIPARGTVLTGRVLSKVGGQTEFSNTYAAYEELPEDKKAQIADLKVAHTMEGTQRGVHEEVTPEMEADWANFHIHRHPLVWTHRSGRKSLLLGSSADWVEGMDRAESDALLAELKAWASQPRFVYRHEWNVGDMIVWDNCGVLHRVEPYPMDSGRVMHRVTLDGEEAIA</sequence>
<dbReference type="SUPFAM" id="SSF51197">
    <property type="entry name" value="Clavaminate synthase-like"/>
    <property type="match status" value="1"/>
</dbReference>
<comment type="caution">
    <text evidence="8">The sequence shown here is derived from an EMBL/GenBank/DDBJ whole genome shotgun (WGS) entry which is preliminary data.</text>
</comment>
<keyword evidence="6" id="KW-0408">Iron</keyword>
<proteinExistence type="inferred from homology"/>
<organism evidence="8 9">
    <name type="scientific">Novosphingobium indicum</name>
    <dbReference type="NCBI Taxonomy" id="462949"/>
    <lineage>
        <taxon>Bacteria</taxon>
        <taxon>Pseudomonadati</taxon>
        <taxon>Pseudomonadota</taxon>
        <taxon>Alphaproteobacteria</taxon>
        <taxon>Sphingomonadales</taxon>
        <taxon>Sphingomonadaceae</taxon>
        <taxon>Novosphingobium</taxon>
    </lineage>
</organism>
<evidence type="ECO:0000256" key="6">
    <source>
        <dbReference type="ARBA" id="ARBA00023004"/>
    </source>
</evidence>
<protein>
    <submittedName>
        <fullName evidence="8">Dioxygenase TauD/TfdA family protein</fullName>
    </submittedName>
</protein>
<comment type="similarity">
    <text evidence="2">Belongs to the TfdA dioxygenase family.</text>
</comment>
<dbReference type="Gene3D" id="3.60.130.10">
    <property type="entry name" value="Clavaminate synthase-like"/>
    <property type="match status" value="1"/>
</dbReference>
<accession>A0ABQ2JT20</accession>
<evidence type="ECO:0000256" key="2">
    <source>
        <dbReference type="ARBA" id="ARBA00005896"/>
    </source>
</evidence>
<dbReference type="PANTHER" id="PTHR43779">
    <property type="entry name" value="DIOXYGENASE RV0097-RELATED"/>
    <property type="match status" value="1"/>
</dbReference>
<evidence type="ECO:0000313" key="9">
    <source>
        <dbReference type="Proteomes" id="UP000605099"/>
    </source>
</evidence>
<dbReference type="InterPro" id="IPR042098">
    <property type="entry name" value="TauD-like_sf"/>
</dbReference>
<dbReference type="GO" id="GO:0051213">
    <property type="term" value="F:dioxygenase activity"/>
    <property type="evidence" value="ECO:0007669"/>
    <property type="project" value="UniProtKB-KW"/>
</dbReference>
<keyword evidence="5" id="KW-0560">Oxidoreductase</keyword>
<feature type="domain" description="TauD/TfdA-like" evidence="7">
    <location>
        <begin position="5"/>
        <end position="262"/>
    </location>
</feature>
<evidence type="ECO:0000256" key="3">
    <source>
        <dbReference type="ARBA" id="ARBA00022723"/>
    </source>
</evidence>
<dbReference type="Proteomes" id="UP000605099">
    <property type="component" value="Unassembled WGS sequence"/>
</dbReference>
<dbReference type="InterPro" id="IPR003819">
    <property type="entry name" value="TauD/TfdA-like"/>
</dbReference>
<evidence type="ECO:0000256" key="1">
    <source>
        <dbReference type="ARBA" id="ARBA00001954"/>
    </source>
</evidence>
<comment type="cofactor">
    <cofactor evidence="1">
        <name>Fe(2+)</name>
        <dbReference type="ChEBI" id="CHEBI:29033"/>
    </cofactor>
</comment>
<keyword evidence="3" id="KW-0479">Metal-binding</keyword>
<evidence type="ECO:0000256" key="5">
    <source>
        <dbReference type="ARBA" id="ARBA00023002"/>
    </source>
</evidence>
<dbReference type="InterPro" id="IPR051178">
    <property type="entry name" value="TfdA_dioxygenase"/>
</dbReference>
<evidence type="ECO:0000313" key="8">
    <source>
        <dbReference type="EMBL" id="GGN54310.1"/>
    </source>
</evidence>
<reference evidence="9" key="1">
    <citation type="journal article" date="2019" name="Int. J. Syst. Evol. Microbiol.">
        <title>The Global Catalogue of Microorganisms (GCM) 10K type strain sequencing project: providing services to taxonomists for standard genome sequencing and annotation.</title>
        <authorList>
            <consortium name="The Broad Institute Genomics Platform"/>
            <consortium name="The Broad Institute Genome Sequencing Center for Infectious Disease"/>
            <person name="Wu L."/>
            <person name="Ma J."/>
        </authorList>
    </citation>
    <scope>NUCLEOTIDE SEQUENCE [LARGE SCALE GENOMIC DNA]</scope>
    <source>
        <strain evidence="9">CGMCC 1.6784</strain>
    </source>
</reference>
<dbReference type="RefSeq" id="WP_188820805.1">
    <property type="nucleotide sequence ID" value="NZ_BMLK01000014.1"/>
</dbReference>